<comment type="caution">
    <text evidence="2">The sequence shown here is derived from an EMBL/GenBank/DDBJ whole genome shotgun (WGS) entry which is preliminary data.</text>
</comment>
<keyword evidence="1" id="KW-0732">Signal</keyword>
<evidence type="ECO:0000256" key="1">
    <source>
        <dbReference type="SAM" id="SignalP"/>
    </source>
</evidence>
<gene>
    <name evidence="2" type="ORF">ACFQ0I_10040</name>
</gene>
<organism evidence="2 3">
    <name type="scientific">Mariniflexile aquimaris</name>
    <dbReference type="NCBI Taxonomy" id="881009"/>
    <lineage>
        <taxon>Bacteria</taxon>
        <taxon>Pseudomonadati</taxon>
        <taxon>Bacteroidota</taxon>
        <taxon>Flavobacteriia</taxon>
        <taxon>Flavobacteriales</taxon>
        <taxon>Flavobacteriaceae</taxon>
        <taxon>Mariniflexile</taxon>
    </lineage>
</organism>
<feature type="signal peptide" evidence="1">
    <location>
        <begin position="1"/>
        <end position="17"/>
    </location>
</feature>
<proteinExistence type="predicted"/>
<evidence type="ECO:0000313" key="3">
    <source>
        <dbReference type="Proteomes" id="UP001597011"/>
    </source>
</evidence>
<dbReference type="Proteomes" id="UP001597011">
    <property type="component" value="Unassembled WGS sequence"/>
</dbReference>
<dbReference type="RefSeq" id="WP_379941834.1">
    <property type="nucleotide sequence ID" value="NZ_JBHTIB010000012.1"/>
</dbReference>
<keyword evidence="3" id="KW-1185">Reference proteome</keyword>
<accession>A0ABW3BU54</accession>
<protein>
    <submittedName>
        <fullName evidence="2">Uncharacterized protein</fullName>
    </submittedName>
</protein>
<feature type="chain" id="PRO_5047186882" evidence="1">
    <location>
        <begin position="18"/>
        <end position="122"/>
    </location>
</feature>
<sequence>MKKLLYLLVFTCGVSFAASNPEIGLKDNNPEVGDVLKINTPKNLAFKHIEFPNLNIIAKRGGQPNYKSVYGELVIVKKVVDKHGDTHVVLARKDGKKFFGFQKYVSAHYNNSIEAGEIVKVQ</sequence>
<evidence type="ECO:0000313" key="2">
    <source>
        <dbReference type="EMBL" id="MFD0836105.1"/>
    </source>
</evidence>
<name>A0ABW3BU54_9FLAO</name>
<reference evidence="3" key="1">
    <citation type="journal article" date="2019" name="Int. J. Syst. Evol. Microbiol.">
        <title>The Global Catalogue of Microorganisms (GCM) 10K type strain sequencing project: providing services to taxonomists for standard genome sequencing and annotation.</title>
        <authorList>
            <consortium name="The Broad Institute Genomics Platform"/>
            <consortium name="The Broad Institute Genome Sequencing Center for Infectious Disease"/>
            <person name="Wu L."/>
            <person name="Ma J."/>
        </authorList>
    </citation>
    <scope>NUCLEOTIDE SEQUENCE [LARGE SCALE GENOMIC DNA]</scope>
    <source>
        <strain evidence="3">CCUG 60529</strain>
    </source>
</reference>
<dbReference type="EMBL" id="JBHTIB010000012">
    <property type="protein sequence ID" value="MFD0836105.1"/>
    <property type="molecule type" value="Genomic_DNA"/>
</dbReference>